<proteinExistence type="predicted"/>
<dbReference type="Proteomes" id="UP000009168">
    <property type="component" value="Unassembled WGS sequence"/>
</dbReference>
<name>I7LXS4_TETTS</name>
<feature type="compositionally biased region" description="Polar residues" evidence="1">
    <location>
        <begin position="152"/>
        <end position="161"/>
    </location>
</feature>
<feature type="compositionally biased region" description="Polar residues" evidence="1">
    <location>
        <begin position="48"/>
        <end position="57"/>
    </location>
</feature>
<dbReference type="KEGG" id="tet:TTHERM_00670240"/>
<sequence length="810" mass="90737">MLSSESMIMNYTTNEIVQISNPDGLNSSQTPTKAKVQKVQKKIRKESASSATNKSTPKQQQQHQQIQKNKQVISQLTSPSWSDKTVNLASSTCSTAPPSLTSKCSISSSGAPSQGSLNGQCLANTPYQLNQQQNQQQQQNLYQANSKKKNQTKISPRSQASSLTSEISSFDLYSYNDCVGSSTSSTNQGVTNRPHLQNQANFTQPPYECINIHANSINFSPAISPIQESLNYQQAPLHTQDHILHSPSPKSSVYYQQNSNPQTYTQSSSQKNNLNSSNASCYSNYNSGYPSNQQSQFTSIGFDKSASNNCNPASLLMNWSVLPVEIQRATLNMNGNIEEVQLNFDNCVPIIQMPNNNKKLAYQKVREAQQLQEKLVFHLANLKEGTTLENAIDNLREKLMIANGEITSSSRDNASALNKASNQCSESAEVLPQQKVTKQKKASKKSSKQDQNIQNNCSPLKYPTSNNFSQNNQQIAQASDSRQNENIDQYNPTYSNTNASTNNNFYPYHSEEDMQNKEAESNIQAAPFQQGNQQHRAANNEFSDNSAIHHHHHAANNNQSLDGYNHHQAPNKNGIMSPRKPAHSMQGYEEEVMSQQELMNNQINQYEDFAYQPKLRKYMSDPFGDYYYHNNHNYMSSIGNHNQIGNFNHSDNMDGALSVIYEDENPYYNQQGNMMSTNFKKDDDDTLYGYVSQNDTIEDLINSQSKPKQNKNGYYGGSCSNINNNFNSNGYYGSYADEANNGRVYNSRNAGMDSYFNSGNQQIGSSDNFFGATKQRTSSVATTDLHSSSQRKLDFEYGFEANNPTFNKNY</sequence>
<evidence type="ECO:0000313" key="2">
    <source>
        <dbReference type="EMBL" id="EAS06100.3"/>
    </source>
</evidence>
<dbReference type="GeneID" id="7824809"/>
<feature type="region of interest" description="Disordered" evidence="1">
    <location>
        <begin position="19"/>
        <end position="109"/>
    </location>
</feature>
<protein>
    <submittedName>
        <fullName evidence="2">Uncharacterized protein</fullName>
    </submittedName>
</protein>
<feature type="compositionally biased region" description="Low complexity" evidence="1">
    <location>
        <begin position="131"/>
        <end position="143"/>
    </location>
</feature>
<feature type="compositionally biased region" description="Low complexity" evidence="1">
    <location>
        <begin position="58"/>
        <end position="71"/>
    </location>
</feature>
<feature type="compositionally biased region" description="Polar residues" evidence="1">
    <location>
        <begin position="412"/>
        <end position="426"/>
    </location>
</feature>
<feature type="region of interest" description="Disordered" evidence="1">
    <location>
        <begin position="131"/>
        <end position="161"/>
    </location>
</feature>
<feature type="compositionally biased region" description="Low complexity" evidence="1">
    <location>
        <begin position="490"/>
        <end position="507"/>
    </location>
</feature>
<dbReference type="EMBL" id="GG662308">
    <property type="protein sequence ID" value="EAS06100.3"/>
    <property type="molecule type" value="Genomic_DNA"/>
</dbReference>
<reference evidence="3" key="1">
    <citation type="journal article" date="2006" name="PLoS Biol.">
        <title>Macronuclear genome sequence of the ciliate Tetrahymena thermophila, a model eukaryote.</title>
        <authorList>
            <person name="Eisen J.A."/>
            <person name="Coyne R.S."/>
            <person name="Wu M."/>
            <person name="Wu D."/>
            <person name="Thiagarajan M."/>
            <person name="Wortman J.R."/>
            <person name="Badger J.H."/>
            <person name="Ren Q."/>
            <person name="Amedeo P."/>
            <person name="Jones K.M."/>
            <person name="Tallon L.J."/>
            <person name="Delcher A.L."/>
            <person name="Salzberg S.L."/>
            <person name="Silva J.C."/>
            <person name="Haas B.J."/>
            <person name="Majoros W.H."/>
            <person name="Farzad M."/>
            <person name="Carlton J.M."/>
            <person name="Smith R.K. Jr."/>
            <person name="Garg J."/>
            <person name="Pearlman R.E."/>
            <person name="Karrer K.M."/>
            <person name="Sun L."/>
            <person name="Manning G."/>
            <person name="Elde N.C."/>
            <person name="Turkewitz A.P."/>
            <person name="Asai D.J."/>
            <person name="Wilkes D.E."/>
            <person name="Wang Y."/>
            <person name="Cai H."/>
            <person name="Collins K."/>
            <person name="Stewart B.A."/>
            <person name="Lee S.R."/>
            <person name="Wilamowska K."/>
            <person name="Weinberg Z."/>
            <person name="Ruzzo W.L."/>
            <person name="Wloga D."/>
            <person name="Gaertig J."/>
            <person name="Frankel J."/>
            <person name="Tsao C.-C."/>
            <person name="Gorovsky M.A."/>
            <person name="Keeling P.J."/>
            <person name="Waller R.F."/>
            <person name="Patron N.J."/>
            <person name="Cherry J.M."/>
            <person name="Stover N.A."/>
            <person name="Krieger C.J."/>
            <person name="del Toro C."/>
            <person name="Ryder H.F."/>
            <person name="Williamson S.C."/>
            <person name="Barbeau R.A."/>
            <person name="Hamilton E.P."/>
            <person name="Orias E."/>
        </authorList>
    </citation>
    <scope>NUCLEOTIDE SEQUENCE [LARGE SCALE GENOMIC DNA]</scope>
    <source>
        <strain evidence="3">SB210</strain>
    </source>
</reference>
<gene>
    <name evidence="2" type="ORF">TTHERM_00670240</name>
</gene>
<feature type="compositionally biased region" description="Polar residues" evidence="1">
    <location>
        <begin position="19"/>
        <end position="32"/>
    </location>
</feature>
<evidence type="ECO:0000256" key="1">
    <source>
        <dbReference type="SAM" id="MobiDB-lite"/>
    </source>
</evidence>
<feature type="compositionally biased region" description="Basic residues" evidence="1">
    <location>
        <begin position="437"/>
        <end position="446"/>
    </location>
</feature>
<keyword evidence="3" id="KW-1185">Reference proteome</keyword>
<feature type="compositionally biased region" description="Polar residues" evidence="1">
    <location>
        <begin position="452"/>
        <end position="489"/>
    </location>
</feature>
<feature type="region of interest" description="Disordered" evidence="1">
    <location>
        <begin position="242"/>
        <end position="277"/>
    </location>
</feature>
<feature type="region of interest" description="Disordered" evidence="1">
    <location>
        <begin position="412"/>
        <end position="519"/>
    </location>
</feature>
<dbReference type="AlphaFoldDB" id="I7LXS4"/>
<organism evidence="2 3">
    <name type="scientific">Tetrahymena thermophila (strain SB210)</name>
    <dbReference type="NCBI Taxonomy" id="312017"/>
    <lineage>
        <taxon>Eukaryota</taxon>
        <taxon>Sar</taxon>
        <taxon>Alveolata</taxon>
        <taxon>Ciliophora</taxon>
        <taxon>Intramacronucleata</taxon>
        <taxon>Oligohymenophorea</taxon>
        <taxon>Hymenostomatida</taxon>
        <taxon>Tetrahymenina</taxon>
        <taxon>Tetrahymenidae</taxon>
        <taxon>Tetrahymena</taxon>
    </lineage>
</organism>
<feature type="compositionally biased region" description="Basic and acidic residues" evidence="1">
    <location>
        <begin position="509"/>
        <end position="519"/>
    </location>
</feature>
<feature type="compositionally biased region" description="Polar residues" evidence="1">
    <location>
        <begin position="72"/>
        <end position="104"/>
    </location>
</feature>
<dbReference type="InParanoid" id="I7LXS4"/>
<dbReference type="RefSeq" id="XP_001026345.3">
    <property type="nucleotide sequence ID" value="XM_001026345.3"/>
</dbReference>
<feature type="compositionally biased region" description="Polar residues" evidence="1">
    <location>
        <begin position="248"/>
        <end position="266"/>
    </location>
</feature>
<accession>I7LXS4</accession>
<feature type="compositionally biased region" description="Basic residues" evidence="1">
    <location>
        <begin position="35"/>
        <end position="44"/>
    </location>
</feature>
<feature type="compositionally biased region" description="Low complexity" evidence="1">
    <location>
        <begin position="267"/>
        <end position="277"/>
    </location>
</feature>
<feature type="region of interest" description="Disordered" evidence="1">
    <location>
        <begin position="556"/>
        <end position="583"/>
    </location>
</feature>
<evidence type="ECO:0000313" key="3">
    <source>
        <dbReference type="Proteomes" id="UP000009168"/>
    </source>
</evidence>